<dbReference type="EMBL" id="JADGJQ010000002">
    <property type="protein sequence ID" value="KAJ3185008.1"/>
    <property type="molecule type" value="Genomic_DNA"/>
</dbReference>
<protein>
    <submittedName>
        <fullName evidence="2">Uncharacterized protein</fullName>
    </submittedName>
</protein>
<gene>
    <name evidence="2" type="ORF">HDU87_002574</name>
</gene>
<keyword evidence="3" id="KW-1185">Reference proteome</keyword>
<feature type="compositionally biased region" description="Basic and acidic residues" evidence="1">
    <location>
        <begin position="208"/>
        <end position="220"/>
    </location>
</feature>
<feature type="compositionally biased region" description="Polar residues" evidence="1">
    <location>
        <begin position="141"/>
        <end position="159"/>
    </location>
</feature>
<evidence type="ECO:0000313" key="2">
    <source>
        <dbReference type="EMBL" id="KAJ3185008.1"/>
    </source>
</evidence>
<organism evidence="2 3">
    <name type="scientific">Geranomyces variabilis</name>
    <dbReference type="NCBI Taxonomy" id="109894"/>
    <lineage>
        <taxon>Eukaryota</taxon>
        <taxon>Fungi</taxon>
        <taxon>Fungi incertae sedis</taxon>
        <taxon>Chytridiomycota</taxon>
        <taxon>Chytridiomycota incertae sedis</taxon>
        <taxon>Chytridiomycetes</taxon>
        <taxon>Spizellomycetales</taxon>
        <taxon>Powellomycetaceae</taxon>
        <taxon>Geranomyces</taxon>
    </lineage>
</organism>
<sequence length="244" mass="25924">MNAQHQPSRPRKPLELRHLSATKLLDPEDLGVVHDFGADVGVDVGEESIPNYDQWDAETDSLHGVPAGKETYTGANGGGSNRSSAESLSRNGSKRPPPAAAAGAAEEAQRRPSSSSHHSDTTGHTHDAVSRGSSVAPAAESRQQSGSPSTSMPSINTGSPKPGRPAYRPQAGPVVYKQLDFDDEHDDGGDIIVMGESDIDMHSPTSERGPHDWAGREGTKERGGWFARRLWGMMQMICAAPASK</sequence>
<reference evidence="2" key="1">
    <citation type="submission" date="2020-05" db="EMBL/GenBank/DDBJ databases">
        <title>Phylogenomic resolution of chytrid fungi.</title>
        <authorList>
            <person name="Stajich J.E."/>
            <person name="Amses K."/>
            <person name="Simmons R."/>
            <person name="Seto K."/>
            <person name="Myers J."/>
            <person name="Bonds A."/>
            <person name="Quandt C.A."/>
            <person name="Barry K."/>
            <person name="Liu P."/>
            <person name="Grigoriev I."/>
            <person name="Longcore J.E."/>
            <person name="James T.Y."/>
        </authorList>
    </citation>
    <scope>NUCLEOTIDE SEQUENCE</scope>
    <source>
        <strain evidence="2">JEL0379</strain>
    </source>
</reference>
<feature type="region of interest" description="Disordered" evidence="1">
    <location>
        <begin position="43"/>
        <end position="220"/>
    </location>
</feature>
<evidence type="ECO:0000256" key="1">
    <source>
        <dbReference type="SAM" id="MobiDB-lite"/>
    </source>
</evidence>
<comment type="caution">
    <text evidence="2">The sequence shown here is derived from an EMBL/GenBank/DDBJ whole genome shotgun (WGS) entry which is preliminary data.</text>
</comment>
<dbReference type="AlphaFoldDB" id="A0AAD5TW41"/>
<evidence type="ECO:0000313" key="3">
    <source>
        <dbReference type="Proteomes" id="UP001212152"/>
    </source>
</evidence>
<dbReference type="Proteomes" id="UP001212152">
    <property type="component" value="Unassembled WGS sequence"/>
</dbReference>
<name>A0AAD5TW41_9FUNG</name>
<proteinExistence type="predicted"/>
<feature type="compositionally biased region" description="Basic and acidic residues" evidence="1">
    <location>
        <begin position="117"/>
        <end position="129"/>
    </location>
</feature>
<accession>A0AAD5TW41</accession>